<evidence type="ECO:0000256" key="2">
    <source>
        <dbReference type="ARBA" id="ARBA00022695"/>
    </source>
</evidence>
<evidence type="ECO:0000256" key="3">
    <source>
        <dbReference type="ARBA" id="ARBA00023229"/>
    </source>
</evidence>
<comment type="caution">
    <text evidence="4">The sequence shown here is derived from an EMBL/GenBank/DDBJ whole genome shotgun (WGS) entry which is preliminary data.</text>
</comment>
<sequence length="243" mass="26313">MWVAIVVAAGEGRRMGFKKQFLDLAGRPMWLRSAEAMIGGGADEIVVVASSADVERMRGEAQEAGRDLHFVEGGETRHASVVSGVKRALELMASRGASPRQTAFAIHDAARPFVAEEDVRRVFEAALQAGGAVLGSPCRDTVKRVDGGWVRETVPRDGLFLAETPQAIRADLAPKVYLERRYSADESPTDDSGAMEAVGVPVFAVASTAFNGKVTTPADLDYARWLARERWGRAEGYAHRTRV</sequence>
<protein>
    <submittedName>
        <fullName evidence="4">2-C-methyl-D-erythritol 4-phosphate cytidylyltransferase</fullName>
    </submittedName>
</protein>
<evidence type="ECO:0000313" key="5">
    <source>
        <dbReference type="Proteomes" id="UP000642910"/>
    </source>
</evidence>
<dbReference type="InterPro" id="IPR029044">
    <property type="entry name" value="Nucleotide-diphossugar_trans"/>
</dbReference>
<dbReference type="Pfam" id="PF01128">
    <property type="entry name" value="IspD"/>
    <property type="match status" value="1"/>
</dbReference>
<proteinExistence type="predicted"/>
<dbReference type="GO" id="GO:0016779">
    <property type="term" value="F:nucleotidyltransferase activity"/>
    <property type="evidence" value="ECO:0007669"/>
    <property type="project" value="UniProtKB-KW"/>
</dbReference>
<dbReference type="Gene3D" id="3.90.550.10">
    <property type="entry name" value="Spore Coat Polysaccharide Biosynthesis Protein SpsA, Chain A"/>
    <property type="match status" value="1"/>
</dbReference>
<dbReference type="EMBL" id="JADPKZ010000029">
    <property type="protein sequence ID" value="MBF8376909.1"/>
    <property type="molecule type" value="Genomic_DNA"/>
</dbReference>
<reference evidence="4 5" key="1">
    <citation type="submission" date="2020-11" db="EMBL/GenBank/DDBJ databases">
        <title>Genomic insight of Alicyclobacillus mali FL 18 reveals a new arsenic-resistant strain, with potential in environmental biotechnology.</title>
        <authorList>
            <person name="Fiorentino G."/>
            <person name="Gallo G."/>
            <person name="Aulitto M."/>
        </authorList>
    </citation>
    <scope>NUCLEOTIDE SEQUENCE [LARGE SCALE GENOMIC DNA]</scope>
    <source>
        <strain evidence="4 5">FL 18</strain>
    </source>
</reference>
<gene>
    <name evidence="4" type="ORF">IW967_03345</name>
</gene>
<dbReference type="PANTHER" id="PTHR32125:SF4">
    <property type="entry name" value="2-C-METHYL-D-ERYTHRITOL 4-PHOSPHATE CYTIDYLYLTRANSFERASE, CHLOROPLASTIC"/>
    <property type="match status" value="1"/>
</dbReference>
<keyword evidence="3" id="KW-0414">Isoprene biosynthesis</keyword>
<accession>A0ABS0F0S9</accession>
<dbReference type="SUPFAM" id="SSF53448">
    <property type="entry name" value="Nucleotide-diphospho-sugar transferases"/>
    <property type="match status" value="1"/>
</dbReference>
<evidence type="ECO:0000256" key="1">
    <source>
        <dbReference type="ARBA" id="ARBA00022679"/>
    </source>
</evidence>
<name>A0ABS0F0S9_9BACL</name>
<dbReference type="InterPro" id="IPR034683">
    <property type="entry name" value="IspD/TarI"/>
</dbReference>
<evidence type="ECO:0000313" key="4">
    <source>
        <dbReference type="EMBL" id="MBF8376909.1"/>
    </source>
</evidence>
<dbReference type="Proteomes" id="UP000642910">
    <property type="component" value="Unassembled WGS sequence"/>
</dbReference>
<organism evidence="4 5">
    <name type="scientific">Alicyclobacillus mali</name>
    <name type="common">ex Roth et al. 2021</name>
    <dbReference type="NCBI Taxonomy" id="1123961"/>
    <lineage>
        <taxon>Bacteria</taxon>
        <taxon>Bacillati</taxon>
        <taxon>Bacillota</taxon>
        <taxon>Bacilli</taxon>
        <taxon>Bacillales</taxon>
        <taxon>Alicyclobacillaceae</taxon>
        <taxon>Alicyclobacillus</taxon>
    </lineage>
</organism>
<dbReference type="PANTHER" id="PTHR32125">
    <property type="entry name" value="2-C-METHYL-D-ERYTHRITOL 4-PHOSPHATE CYTIDYLYLTRANSFERASE, CHLOROPLASTIC"/>
    <property type="match status" value="1"/>
</dbReference>
<keyword evidence="1" id="KW-0808">Transferase</keyword>
<keyword evidence="5" id="KW-1185">Reference proteome</keyword>
<dbReference type="InterPro" id="IPR050088">
    <property type="entry name" value="IspD/TarI_cytidylyltransf_bact"/>
</dbReference>
<dbReference type="CDD" id="cd02516">
    <property type="entry name" value="CDP-ME_synthetase"/>
    <property type="match status" value="1"/>
</dbReference>
<keyword evidence="2 4" id="KW-0548">Nucleotidyltransferase</keyword>